<dbReference type="PANTHER" id="PTHR42885:SF2">
    <property type="entry name" value="HISTIDINOL-PHOSPHATE AMINOTRANSFERASE"/>
    <property type="match status" value="1"/>
</dbReference>
<dbReference type="Pfam" id="PF00155">
    <property type="entry name" value="Aminotran_1_2"/>
    <property type="match status" value="1"/>
</dbReference>
<dbReference type="Proteomes" id="UP000693981">
    <property type="component" value="Unassembled WGS sequence"/>
</dbReference>
<dbReference type="HAMAP" id="MF_01023">
    <property type="entry name" value="HisC_aminotrans_2"/>
    <property type="match status" value="1"/>
</dbReference>
<comment type="similarity">
    <text evidence="2">Belongs to the class-II pyridoxal-phosphate-dependent aminotransferase family.</text>
</comment>
<evidence type="ECO:0000256" key="5">
    <source>
        <dbReference type="ARBA" id="ARBA00022679"/>
    </source>
</evidence>
<dbReference type="GO" id="GO:0000105">
    <property type="term" value="P:L-histidine biosynthetic process"/>
    <property type="evidence" value="ECO:0007669"/>
    <property type="project" value="UniProtKB-KW"/>
</dbReference>
<gene>
    <name evidence="11" type="primary">HIS5</name>
    <name evidence="11" type="ORF">PHYBOEH_002232</name>
</gene>
<dbReference type="PROSITE" id="PS00599">
    <property type="entry name" value="AA_TRANSFER_CLASS_2"/>
    <property type="match status" value="1"/>
</dbReference>
<dbReference type="InterPro" id="IPR004839">
    <property type="entry name" value="Aminotransferase_I/II_large"/>
</dbReference>
<evidence type="ECO:0000256" key="6">
    <source>
        <dbReference type="ARBA" id="ARBA00022898"/>
    </source>
</evidence>
<dbReference type="AlphaFoldDB" id="A0A8T1WSM8"/>
<dbReference type="InterPro" id="IPR001917">
    <property type="entry name" value="Aminotrans_II_pyridoxalP_BS"/>
</dbReference>
<proteinExistence type="inferred from homology"/>
<sequence length="425" mass="46834">MDKQSAVVLGVTAGLGVGYLLGKTQPAALRTESTSTKRTEETADLDEVERLIRPNILALTPYRCARDDYDQGILLDANENSLGPPLQGHEKLQAMELERYPCPYQPDLKRAITDFRNSTSTEKIGQANTFLGVGSDEAIDLIIRVACTPRVDNILITPPTYGMYSVCANIHDVGIVSVPLQIEAPADNLKGLKPGLPLPSFHIDPQEILNGVTSTTKVIFLCSPGNPTANVLRLKDVETILNSPKYKGFVVVDEAYIDFADTPSLCTLVNKHKRLIVLQTLSKGFGLAGIRLGIAFGDPKLIQVLNNVKAPYNISKLTSDVARKAFSNLGELRTKVDSIKEEKHRVIAELQKLSFVRRIYASDSNFVLFEIPHALTVYRQMAGRGVVIRYRGNQHLLTDCLRATIGSHEENDRMLELLVEVSGEQ</sequence>
<dbReference type="CDD" id="cd00609">
    <property type="entry name" value="AAT_like"/>
    <property type="match status" value="1"/>
</dbReference>
<evidence type="ECO:0000256" key="9">
    <source>
        <dbReference type="ARBA" id="ARBA00030262"/>
    </source>
</evidence>
<reference evidence="11" key="1">
    <citation type="submission" date="2021-02" db="EMBL/GenBank/DDBJ databases">
        <authorList>
            <person name="Palmer J.M."/>
        </authorList>
    </citation>
    <scope>NUCLEOTIDE SEQUENCE</scope>
    <source>
        <strain evidence="11">SCRP23</strain>
    </source>
</reference>
<keyword evidence="12" id="KW-1185">Reference proteome</keyword>
<dbReference type="OrthoDB" id="2015537at2759"/>
<evidence type="ECO:0000313" key="12">
    <source>
        <dbReference type="Proteomes" id="UP000693981"/>
    </source>
</evidence>
<keyword evidence="3" id="KW-0032">Aminotransferase</keyword>
<dbReference type="NCBIfam" id="TIGR01141">
    <property type="entry name" value="hisC"/>
    <property type="match status" value="1"/>
</dbReference>
<feature type="domain" description="Aminotransferase class I/classII large" evidence="10">
    <location>
        <begin position="73"/>
        <end position="416"/>
    </location>
</feature>
<evidence type="ECO:0000256" key="2">
    <source>
        <dbReference type="ARBA" id="ARBA00008392"/>
    </source>
</evidence>
<keyword evidence="5" id="KW-0808">Transferase</keyword>
<dbReference type="EMBL" id="JAGDFL010000154">
    <property type="protein sequence ID" value="KAG7396466.1"/>
    <property type="molecule type" value="Genomic_DNA"/>
</dbReference>
<evidence type="ECO:0000256" key="1">
    <source>
        <dbReference type="ARBA" id="ARBA00001933"/>
    </source>
</evidence>
<dbReference type="GO" id="GO:0004400">
    <property type="term" value="F:histidinol-phosphate transaminase activity"/>
    <property type="evidence" value="ECO:0007669"/>
    <property type="project" value="InterPro"/>
</dbReference>
<keyword evidence="7" id="KW-0368">Histidine biosynthesis</keyword>
<evidence type="ECO:0000256" key="4">
    <source>
        <dbReference type="ARBA" id="ARBA00022605"/>
    </source>
</evidence>
<dbReference type="PANTHER" id="PTHR42885">
    <property type="entry name" value="HISTIDINOL-PHOSPHATE AMINOTRANSFERASE-RELATED"/>
    <property type="match status" value="1"/>
</dbReference>
<dbReference type="InterPro" id="IPR005861">
    <property type="entry name" value="HisP_aminotrans"/>
</dbReference>
<protein>
    <recommendedName>
        <fullName evidence="9">Imidazole acetol-phosphate transaminase</fullName>
    </recommendedName>
</protein>
<evidence type="ECO:0000256" key="7">
    <source>
        <dbReference type="ARBA" id="ARBA00023102"/>
    </source>
</evidence>
<comment type="pathway">
    <text evidence="8">Amino-acid biosynthesis.</text>
</comment>
<evidence type="ECO:0000313" key="11">
    <source>
        <dbReference type="EMBL" id="KAG7396466.1"/>
    </source>
</evidence>
<keyword evidence="4" id="KW-0028">Amino-acid biosynthesis</keyword>
<comment type="cofactor">
    <cofactor evidence="1">
        <name>pyridoxal 5'-phosphate</name>
        <dbReference type="ChEBI" id="CHEBI:597326"/>
    </cofactor>
</comment>
<organism evidence="11 12">
    <name type="scientific">Phytophthora boehmeriae</name>
    <dbReference type="NCBI Taxonomy" id="109152"/>
    <lineage>
        <taxon>Eukaryota</taxon>
        <taxon>Sar</taxon>
        <taxon>Stramenopiles</taxon>
        <taxon>Oomycota</taxon>
        <taxon>Peronosporomycetes</taxon>
        <taxon>Peronosporales</taxon>
        <taxon>Peronosporaceae</taxon>
        <taxon>Phytophthora</taxon>
    </lineage>
</organism>
<comment type="caution">
    <text evidence="11">The sequence shown here is derived from an EMBL/GenBank/DDBJ whole genome shotgun (WGS) entry which is preliminary data.</text>
</comment>
<dbReference type="GO" id="GO:0030170">
    <property type="term" value="F:pyridoxal phosphate binding"/>
    <property type="evidence" value="ECO:0007669"/>
    <property type="project" value="InterPro"/>
</dbReference>
<evidence type="ECO:0000256" key="8">
    <source>
        <dbReference type="ARBA" id="ARBA00029440"/>
    </source>
</evidence>
<evidence type="ECO:0000259" key="10">
    <source>
        <dbReference type="Pfam" id="PF00155"/>
    </source>
</evidence>
<evidence type="ECO:0000256" key="3">
    <source>
        <dbReference type="ARBA" id="ARBA00022576"/>
    </source>
</evidence>
<accession>A0A8T1WSM8</accession>
<name>A0A8T1WSM8_9STRA</name>
<keyword evidence="6" id="KW-0663">Pyridoxal phosphate</keyword>